<evidence type="ECO:0000313" key="2">
    <source>
        <dbReference type="EMBL" id="GGI27408.1"/>
    </source>
</evidence>
<dbReference type="EMBL" id="BMHC01000010">
    <property type="protein sequence ID" value="GGI27408.1"/>
    <property type="molecule type" value="Genomic_DNA"/>
</dbReference>
<dbReference type="Proteomes" id="UP000593880">
    <property type="component" value="Plasmid unnamed"/>
</dbReference>
<proteinExistence type="predicted"/>
<feature type="region of interest" description="Disordered" evidence="1">
    <location>
        <begin position="30"/>
        <end position="57"/>
    </location>
</feature>
<keyword evidence="3" id="KW-0614">Plasmid</keyword>
<protein>
    <submittedName>
        <fullName evidence="2">Uncharacterized protein</fullName>
    </submittedName>
</protein>
<reference evidence="3 4" key="2">
    <citation type="submission" date="2018-06" db="EMBL/GenBank/DDBJ databases">
        <title>Comparative genomics of rhizobia nodulating Arachis hypogaea in China.</title>
        <authorList>
            <person name="Li Y."/>
        </authorList>
    </citation>
    <scope>NUCLEOTIDE SEQUENCE [LARGE SCALE GENOMIC DNA]</scope>
    <source>
        <strain evidence="3 4">CCBAU 51658</strain>
        <plasmid evidence="3 4">unnamed</plasmid>
    </source>
</reference>
<keyword evidence="4" id="KW-1185">Reference proteome</keyword>
<evidence type="ECO:0000313" key="5">
    <source>
        <dbReference type="Proteomes" id="UP000625079"/>
    </source>
</evidence>
<evidence type="ECO:0000256" key="1">
    <source>
        <dbReference type="SAM" id="MobiDB-lite"/>
    </source>
</evidence>
<evidence type="ECO:0000313" key="4">
    <source>
        <dbReference type="Proteomes" id="UP000593880"/>
    </source>
</evidence>
<reference evidence="2" key="1">
    <citation type="journal article" date="2014" name="Int. J. Syst. Evol. Microbiol.">
        <title>Complete genome sequence of Corynebacterium casei LMG S-19264T (=DSM 44701T), isolated from a smear-ripened cheese.</title>
        <authorList>
            <consortium name="US DOE Joint Genome Institute (JGI-PGF)"/>
            <person name="Walter F."/>
            <person name="Albersmeier A."/>
            <person name="Kalinowski J."/>
            <person name="Ruckert C."/>
        </authorList>
    </citation>
    <scope>NUCLEOTIDE SEQUENCE</scope>
    <source>
        <strain evidence="2">CGMCC 1.15034</strain>
    </source>
</reference>
<dbReference type="AlphaFoldDB" id="A0A410VJ03"/>
<dbReference type="EMBL" id="CP030058">
    <property type="protein sequence ID" value="QOZ64860.1"/>
    <property type="molecule type" value="Genomic_DNA"/>
</dbReference>
<gene>
    <name evidence="2" type="ORF">GCM10010987_44240</name>
    <name evidence="3" type="ORF">XH86_40305</name>
</gene>
<sequence>MKLAFDCLLRKTAALGMPAERISHPKDGALAQQPEAERAPHSAVERPEAAGKPRSTYPVPMLPVSTRGVRGIRAPGLTAAPFPEEFCASIVGWVGSHLQQIPSFECRACWFEPTRREWKDSLFLVQDRLRASDVLDRDWDWSAWL</sequence>
<geneLocation type="plasmid" evidence="3 4">
    <name>unnamed</name>
</geneLocation>
<dbReference type="Proteomes" id="UP000625079">
    <property type="component" value="Unassembled WGS sequence"/>
</dbReference>
<reference evidence="2" key="3">
    <citation type="submission" date="2022-12" db="EMBL/GenBank/DDBJ databases">
        <authorList>
            <person name="Sun Q."/>
            <person name="Zhou Y."/>
        </authorList>
    </citation>
    <scope>NUCLEOTIDE SEQUENCE</scope>
    <source>
        <strain evidence="2">CGMCC 1.15034</strain>
    </source>
</reference>
<feature type="compositionally biased region" description="Basic and acidic residues" evidence="1">
    <location>
        <begin position="35"/>
        <end position="51"/>
    </location>
</feature>
<evidence type="ECO:0000313" key="3">
    <source>
        <dbReference type="EMBL" id="QOZ64860.1"/>
    </source>
</evidence>
<name>A0A410VJ03_9BRAD</name>
<organism evidence="2 5">
    <name type="scientific">Bradyrhizobium guangdongense</name>
    <dbReference type="NCBI Taxonomy" id="1325090"/>
    <lineage>
        <taxon>Bacteria</taxon>
        <taxon>Pseudomonadati</taxon>
        <taxon>Pseudomonadota</taxon>
        <taxon>Alphaproteobacteria</taxon>
        <taxon>Hyphomicrobiales</taxon>
        <taxon>Nitrobacteraceae</taxon>
        <taxon>Bradyrhizobium</taxon>
    </lineage>
</organism>
<accession>A0A410VJ03</accession>